<dbReference type="EMBL" id="JAVDWQ010000019">
    <property type="protein sequence ID" value="MDR7212129.1"/>
    <property type="molecule type" value="Genomic_DNA"/>
</dbReference>
<evidence type="ECO:0000313" key="2">
    <source>
        <dbReference type="Proteomes" id="UP001269081"/>
    </source>
</evidence>
<proteinExistence type="predicted"/>
<accession>A0ABU1YD16</accession>
<sequence length="289" mass="33995">MKKGTKIKRSNDFWYYYEDGEYGNWYFEYDRAIDYSDYYDYYIDCFIKLSQKYGILIPFITFKIKEFSVQSIKEYVKEKEQKGQFGLIYLYAASYNDTIDSTLVLFPSNLYVFENNSIILKTITSLGNINAIENMECEGNPVVKLLGTGQRSKANLPDTHIALRTDAFFELLNSNTIENEDLYAQEDLIKFKDACANGIDNSELAYLNTPRFNSFLRDIKKLNKFCGRKLKFEGSDENVNDNGILLDEQIIYYEDIYKSLPDPYKYKKFEEIVVKIDDINYKKFIESEM</sequence>
<name>A0ABU1YD16_9FLAO</name>
<comment type="caution">
    <text evidence="1">The sequence shown here is derived from an EMBL/GenBank/DDBJ whole genome shotgun (WGS) entry which is preliminary data.</text>
</comment>
<keyword evidence="2" id="KW-1185">Reference proteome</keyword>
<dbReference type="Proteomes" id="UP001269081">
    <property type="component" value="Unassembled WGS sequence"/>
</dbReference>
<protein>
    <submittedName>
        <fullName evidence="1">Uncharacterized protein</fullName>
    </submittedName>
</protein>
<gene>
    <name evidence="1" type="ORF">J2W48_004086</name>
</gene>
<evidence type="ECO:0000313" key="1">
    <source>
        <dbReference type="EMBL" id="MDR7212129.1"/>
    </source>
</evidence>
<dbReference type="RefSeq" id="WP_310283557.1">
    <property type="nucleotide sequence ID" value="NZ_JAVDWQ010000019.1"/>
</dbReference>
<organism evidence="1 2">
    <name type="scientific">Flavobacterium piscis</name>
    <dbReference type="NCBI Taxonomy" id="1114874"/>
    <lineage>
        <taxon>Bacteria</taxon>
        <taxon>Pseudomonadati</taxon>
        <taxon>Bacteroidota</taxon>
        <taxon>Flavobacteriia</taxon>
        <taxon>Flavobacteriales</taxon>
        <taxon>Flavobacteriaceae</taxon>
        <taxon>Flavobacterium</taxon>
    </lineage>
</organism>
<reference evidence="1 2" key="1">
    <citation type="submission" date="2023-07" db="EMBL/GenBank/DDBJ databases">
        <title>Sorghum-associated microbial communities from plants grown in Nebraska, USA.</title>
        <authorList>
            <person name="Schachtman D."/>
        </authorList>
    </citation>
    <scope>NUCLEOTIDE SEQUENCE [LARGE SCALE GENOMIC DNA]</scope>
    <source>
        <strain evidence="1 2">4129</strain>
    </source>
</reference>